<comment type="caution">
    <text evidence="2">The sequence shown here is derived from an EMBL/GenBank/DDBJ whole genome shotgun (WGS) entry which is preliminary data.</text>
</comment>
<evidence type="ECO:0008006" key="4">
    <source>
        <dbReference type="Google" id="ProtNLM"/>
    </source>
</evidence>
<protein>
    <recommendedName>
        <fullName evidence="4">Reverse transcriptase domain-containing protein</fullName>
    </recommendedName>
</protein>
<accession>A0A9N9Z8S1</accession>
<dbReference type="PANTHER" id="PTHR37015:SF2">
    <property type="entry name" value="REVERSE TRANSCRIPTASE DOMAIN-CONTAINING PROTEIN"/>
    <property type="match status" value="1"/>
</dbReference>
<evidence type="ECO:0000313" key="3">
    <source>
        <dbReference type="Proteomes" id="UP000775872"/>
    </source>
</evidence>
<proteinExistence type="predicted"/>
<dbReference type="PANTHER" id="PTHR37015">
    <property type="entry name" value="REVERSE TRANSCRIPTASE DOMAIN-CONTAINING PROTEIN"/>
    <property type="match status" value="1"/>
</dbReference>
<organism evidence="2 3">
    <name type="scientific">Clonostachys solani</name>
    <dbReference type="NCBI Taxonomy" id="160281"/>
    <lineage>
        <taxon>Eukaryota</taxon>
        <taxon>Fungi</taxon>
        <taxon>Dikarya</taxon>
        <taxon>Ascomycota</taxon>
        <taxon>Pezizomycotina</taxon>
        <taxon>Sordariomycetes</taxon>
        <taxon>Hypocreomycetidae</taxon>
        <taxon>Hypocreales</taxon>
        <taxon>Bionectriaceae</taxon>
        <taxon>Clonostachys</taxon>
    </lineage>
</organism>
<dbReference type="EMBL" id="CABFOC020000038">
    <property type="protein sequence ID" value="CAH0050983.1"/>
    <property type="molecule type" value="Genomic_DNA"/>
</dbReference>
<dbReference type="Proteomes" id="UP000775872">
    <property type="component" value="Unassembled WGS sequence"/>
</dbReference>
<reference evidence="2 3" key="2">
    <citation type="submission" date="2021-10" db="EMBL/GenBank/DDBJ databases">
        <authorList>
            <person name="Piombo E."/>
        </authorList>
    </citation>
    <scope>NUCLEOTIDE SEQUENCE [LARGE SCALE GENOMIC DNA]</scope>
</reference>
<gene>
    <name evidence="2" type="ORF">CSOL1703_00014233</name>
</gene>
<reference evidence="3" key="1">
    <citation type="submission" date="2019-06" db="EMBL/GenBank/DDBJ databases">
        <authorList>
            <person name="Broberg M."/>
        </authorList>
    </citation>
    <scope>NUCLEOTIDE SEQUENCE [LARGE SCALE GENOMIC DNA]</scope>
</reference>
<evidence type="ECO:0000256" key="1">
    <source>
        <dbReference type="SAM" id="MobiDB-lite"/>
    </source>
</evidence>
<evidence type="ECO:0000313" key="2">
    <source>
        <dbReference type="EMBL" id="CAH0050983.1"/>
    </source>
</evidence>
<dbReference type="OrthoDB" id="74545at2759"/>
<feature type="compositionally biased region" description="Polar residues" evidence="1">
    <location>
        <begin position="747"/>
        <end position="759"/>
    </location>
</feature>
<feature type="region of interest" description="Disordered" evidence="1">
    <location>
        <begin position="745"/>
        <end position="783"/>
    </location>
</feature>
<dbReference type="AlphaFoldDB" id="A0A9N9Z8S1"/>
<keyword evidence="3" id="KW-1185">Reference proteome</keyword>
<name>A0A9N9Z8S1_9HYPO</name>
<sequence>MPSSDILTETLHVVTGIKIPELRKQKQAYESAKQSLLETVQNEADSRKRVELLLSGSDQLPGIKRLRSHPLFNINHLGFFVEQARFDPSISEQVLADYEKTIRNQLDTQTAKYEFTELYGELVKEWTSSNNANGSDSESGFVALGHEDMQQQRATWEEYVFHAKGTDTTAIKAYLDELFANNPSKEVVSAFEGLRNQIKEFQTSWDRTSHFDKDVISGCIQNILDSHIISDSKRSALSGFLENKIVLIEIADAMNMRMAARNSFTLDGPTVFEQRRQLNGQCRFYPDEDLLQMIFLQYIGAKWAIELKRALAEFTSADGVLKSPSQKLSKQALRRRQFFLGNDSALPGGSVEDHNDDTWRLEIFLDQLPNATDMIPGVVDKEDMPEYGYAEAHRPRNTHIAKELLHRIQAHLIVRRKVKMDTTVIRSDFKWFGPSLPHSSIFTVLRYFGVQEEWLDLFRKVLEASITFKDDAPGSVPRARKRGTPIGTRLATFFGEAVLFCVDFAVNQKTDGAQLWRLQDEFWLWGDTEVCSKGWDTLTEFSRVMGLEFDEEKTGSCQIPADGSAEQDAAIHNLPSGDVVWGLIKLDAASGEFVVNQEKVDVYVEELNLRLKASNSIFDFVLAWNLYGCRFFLKNCPDIDVSTTRQQLHEMLETLRRIQSRVFRSSNGSVEQHLKQMIRDRFGVSDIPDGFLYYPTVLGGLGLENPFIYLNLFVNSAAKSSEKFMQSFFEDEEKEYRSRKQLFEELGTSNESSGQTVGSDVSGADPEKNQSGRAAQGFPEPTGEWADLRDEPFMSFEEFIQHRELTSLHLGMEYSWLFSLYPEPEIAIVSERNLRLEYSAAARNYTGWNNYEKWVIQLYAKEMEARFGGLYAIKRGLLPAGLIKMLLQSRLTWKD</sequence>